<organism evidence="3 4">
    <name type="scientific">Elsinoe australis</name>
    <dbReference type="NCBI Taxonomy" id="40998"/>
    <lineage>
        <taxon>Eukaryota</taxon>
        <taxon>Fungi</taxon>
        <taxon>Dikarya</taxon>
        <taxon>Ascomycota</taxon>
        <taxon>Pezizomycotina</taxon>
        <taxon>Dothideomycetes</taxon>
        <taxon>Dothideomycetidae</taxon>
        <taxon>Myriangiales</taxon>
        <taxon>Elsinoaceae</taxon>
        <taxon>Elsinoe</taxon>
    </lineage>
</organism>
<feature type="domain" description="HORMA" evidence="2">
    <location>
        <begin position="18"/>
        <end position="243"/>
    </location>
</feature>
<evidence type="ECO:0000313" key="3">
    <source>
        <dbReference type="EMBL" id="TKX20586.1"/>
    </source>
</evidence>
<feature type="compositionally biased region" description="Basic and acidic residues" evidence="1">
    <location>
        <begin position="333"/>
        <end position="343"/>
    </location>
</feature>
<evidence type="ECO:0000259" key="2">
    <source>
        <dbReference type="PROSITE" id="PS50815"/>
    </source>
</evidence>
<dbReference type="InterPro" id="IPR036570">
    <property type="entry name" value="HORMA_dom_sf"/>
</dbReference>
<feature type="region of interest" description="Disordered" evidence="1">
    <location>
        <begin position="297"/>
        <end position="343"/>
    </location>
</feature>
<dbReference type="AlphaFoldDB" id="A0A4U7AVT9"/>
<gene>
    <name evidence="3" type="ORF">C1H76_7397</name>
</gene>
<name>A0A4U7AVT9_9PEZI</name>
<dbReference type="InterPro" id="IPR003511">
    <property type="entry name" value="HORMA_dom"/>
</dbReference>
<accession>A0A4U7AVT9</accession>
<sequence>MAPSRDRVTASEAPIAVHKSQEYVQIWLLSAVSTILSKRKLLPQRCFKTVTLQTSPGRLTYENFLQSTAASAPTNGGTKLTILDQHSGERADRLFQLLTKSIFPALREKSLVAFQLYLTEDPRAYTKAIEAYTICVTHDGLPDINIRHTPTAAPPVATVFNDLAKSLREYEKFLTNLPPLPRDRFGFITTWHTQTASTPPIGMFAAPAEPHLWPVKQGWKADTFLPEAVRVGAEEYHTVGLGAVCMKPTSGLNKKPIRSVLAAELDYDDTETYGQEFLVFDAETSATKDHFPLAVSSSVSRDLDVPPESPSQRPPRRGAKPVNTQNSTISVGDQRRKSELQRV</sequence>
<dbReference type="PROSITE" id="PS50815">
    <property type="entry name" value="HORMA"/>
    <property type="match status" value="1"/>
</dbReference>
<dbReference type="Gene3D" id="3.30.900.10">
    <property type="entry name" value="HORMA domain"/>
    <property type="match status" value="1"/>
</dbReference>
<evidence type="ECO:0000313" key="4">
    <source>
        <dbReference type="Proteomes" id="UP000308133"/>
    </source>
</evidence>
<comment type="caution">
    <text evidence="3">The sequence shown here is derived from an EMBL/GenBank/DDBJ whole genome shotgun (WGS) entry which is preliminary data.</text>
</comment>
<protein>
    <submittedName>
        <fullName evidence="3">HORMA domain-containing protein 1</fullName>
    </submittedName>
</protein>
<feature type="compositionally biased region" description="Polar residues" evidence="1">
    <location>
        <begin position="322"/>
        <end position="331"/>
    </location>
</feature>
<dbReference type="Pfam" id="PF02301">
    <property type="entry name" value="HORMA"/>
    <property type="match status" value="1"/>
</dbReference>
<dbReference type="Proteomes" id="UP000308133">
    <property type="component" value="Unassembled WGS sequence"/>
</dbReference>
<dbReference type="EMBL" id="PTQR01000088">
    <property type="protein sequence ID" value="TKX20586.1"/>
    <property type="molecule type" value="Genomic_DNA"/>
</dbReference>
<proteinExistence type="predicted"/>
<evidence type="ECO:0000256" key="1">
    <source>
        <dbReference type="SAM" id="MobiDB-lite"/>
    </source>
</evidence>
<reference evidence="3 4" key="1">
    <citation type="submission" date="2018-02" db="EMBL/GenBank/DDBJ databases">
        <title>Draft genome sequences of Elsinoe sp., causing black scab on jojoba.</title>
        <authorList>
            <person name="Stodart B."/>
            <person name="Jeffress S."/>
            <person name="Ash G."/>
            <person name="Arun Chinnappa K."/>
        </authorList>
    </citation>
    <scope>NUCLEOTIDE SEQUENCE [LARGE SCALE GENOMIC DNA]</scope>
    <source>
        <strain evidence="3 4">Hillstone_2</strain>
    </source>
</reference>